<dbReference type="RefSeq" id="WP_348393056.1">
    <property type="nucleotide sequence ID" value="NZ_CP134145.1"/>
</dbReference>
<dbReference type="Proteomes" id="UP001258994">
    <property type="component" value="Chromosome"/>
</dbReference>
<evidence type="ECO:0000313" key="2">
    <source>
        <dbReference type="EMBL" id="WNC73946.1"/>
    </source>
</evidence>
<sequence length="352" mass="35429">MKLKLTAAALALSIALPAVAADLVTFNAGEAAVAADVNSNFTAVEAAAAAAQASADAATASAATNATAITANATAAATNATAITDNATTATTNALAITANAATAATAAVDNTTLITANTDALTAAKDALESSVGANSATVTANTAAIAANTAEIASVASMAAPTFVITDSTGAEFATVLAMHEDTVTIQLNDSGVVATVNLMSFLGQDSNYNAILGAKVTDIKSVSTFTMFEGADCDSSQTFTIAWKQGAYYPTPVWAEVGAGQVLGYDVIEGKAIIATSTTPNLVQDFASYKNNAGANCAAYDATDYEEISYNFAYDEDALFQYIAPDMNGGDEVALNTTTFPAPYSIVAK</sequence>
<evidence type="ECO:0000313" key="3">
    <source>
        <dbReference type="Proteomes" id="UP001258994"/>
    </source>
</evidence>
<dbReference type="PRINTS" id="PR00833">
    <property type="entry name" value="POAALLERGEN"/>
</dbReference>
<name>A0ABY9TYR2_9GAMM</name>
<organism evidence="2 3">
    <name type="scientific">Thalassotalea psychrophila</name>
    <dbReference type="NCBI Taxonomy" id="3065647"/>
    <lineage>
        <taxon>Bacteria</taxon>
        <taxon>Pseudomonadati</taxon>
        <taxon>Pseudomonadota</taxon>
        <taxon>Gammaproteobacteria</taxon>
        <taxon>Alteromonadales</taxon>
        <taxon>Colwelliaceae</taxon>
        <taxon>Thalassotalea</taxon>
    </lineage>
</organism>
<accession>A0ABY9TYR2</accession>
<reference evidence="3" key="1">
    <citation type="submission" date="2023-09" db="EMBL/GenBank/DDBJ databases">
        <authorList>
            <person name="Li S."/>
            <person name="Li X."/>
            <person name="Zhang C."/>
            <person name="Zhao Z."/>
        </authorList>
    </citation>
    <scope>NUCLEOTIDE SEQUENCE [LARGE SCALE GENOMIC DNA]</scope>
    <source>
        <strain evidence="3">SQ149</strain>
    </source>
</reference>
<proteinExistence type="predicted"/>
<keyword evidence="1" id="KW-0732">Signal</keyword>
<feature type="signal peptide" evidence="1">
    <location>
        <begin position="1"/>
        <end position="20"/>
    </location>
</feature>
<feature type="chain" id="PRO_5046881382" evidence="1">
    <location>
        <begin position="21"/>
        <end position="352"/>
    </location>
</feature>
<dbReference type="EMBL" id="CP134145">
    <property type="protein sequence ID" value="WNC73946.1"/>
    <property type="molecule type" value="Genomic_DNA"/>
</dbReference>
<gene>
    <name evidence="2" type="ORF">RGQ13_08135</name>
</gene>
<keyword evidence="3" id="KW-1185">Reference proteome</keyword>
<evidence type="ECO:0000256" key="1">
    <source>
        <dbReference type="SAM" id="SignalP"/>
    </source>
</evidence>
<protein>
    <submittedName>
        <fullName evidence="2">Uncharacterized protein</fullName>
    </submittedName>
</protein>